<gene>
    <name evidence="2" type="ORF">RFULGI_LOCUS2963</name>
</gene>
<evidence type="ECO:0000256" key="1">
    <source>
        <dbReference type="SAM" id="MobiDB-lite"/>
    </source>
</evidence>
<evidence type="ECO:0000313" key="2">
    <source>
        <dbReference type="EMBL" id="CAG8512482.1"/>
    </source>
</evidence>
<organism evidence="2 3">
    <name type="scientific">Racocetra fulgida</name>
    <dbReference type="NCBI Taxonomy" id="60492"/>
    <lineage>
        <taxon>Eukaryota</taxon>
        <taxon>Fungi</taxon>
        <taxon>Fungi incertae sedis</taxon>
        <taxon>Mucoromycota</taxon>
        <taxon>Glomeromycotina</taxon>
        <taxon>Glomeromycetes</taxon>
        <taxon>Diversisporales</taxon>
        <taxon>Gigasporaceae</taxon>
        <taxon>Racocetra</taxon>
    </lineage>
</organism>
<feature type="region of interest" description="Disordered" evidence="1">
    <location>
        <begin position="1"/>
        <end position="33"/>
    </location>
</feature>
<name>A0A9N8ZZJ5_9GLOM</name>
<dbReference type="AlphaFoldDB" id="A0A9N8ZZJ5"/>
<protein>
    <submittedName>
        <fullName evidence="2">9186_t:CDS:1</fullName>
    </submittedName>
</protein>
<evidence type="ECO:0000313" key="3">
    <source>
        <dbReference type="Proteomes" id="UP000789396"/>
    </source>
</evidence>
<accession>A0A9N8ZZJ5</accession>
<dbReference type="Proteomes" id="UP000789396">
    <property type="component" value="Unassembled WGS sequence"/>
</dbReference>
<reference evidence="2" key="1">
    <citation type="submission" date="2021-06" db="EMBL/GenBank/DDBJ databases">
        <authorList>
            <person name="Kallberg Y."/>
            <person name="Tangrot J."/>
            <person name="Rosling A."/>
        </authorList>
    </citation>
    <scope>NUCLEOTIDE SEQUENCE</scope>
    <source>
        <strain evidence="2">IN212</strain>
    </source>
</reference>
<keyword evidence="3" id="KW-1185">Reference proteome</keyword>
<dbReference type="EMBL" id="CAJVPZ010002423">
    <property type="protein sequence ID" value="CAG8512482.1"/>
    <property type="molecule type" value="Genomic_DNA"/>
</dbReference>
<proteinExistence type="predicted"/>
<sequence>MSLQPPSRPIQKHDQKNNDNVLPSRITHSSDDYELNDQDSVEVLHEESIVQAMVIDKDKILVKTTT</sequence>
<comment type="caution">
    <text evidence="2">The sequence shown here is derived from an EMBL/GenBank/DDBJ whole genome shotgun (WGS) entry which is preliminary data.</text>
</comment>